<dbReference type="InterPro" id="IPR017938">
    <property type="entry name" value="Riboflavin_synthase-like_b-brl"/>
</dbReference>
<name>E0E4L0_9FIRM</name>
<dbReference type="GeneID" id="84801225"/>
<evidence type="ECO:0000256" key="6">
    <source>
        <dbReference type="ARBA" id="ARBA00022827"/>
    </source>
</evidence>
<dbReference type="PANTHER" id="PTHR43513">
    <property type="entry name" value="DIHYDROOROTATE DEHYDROGENASE B (NAD(+)), ELECTRON TRANSFER SUBUNIT"/>
    <property type="match status" value="1"/>
</dbReference>
<comment type="caution">
    <text evidence="11">Lacks conserved residue(s) required for the propagation of feature annotation.</text>
</comment>
<keyword evidence="8 11" id="KW-0249">Electron transport</keyword>
<accession>E0E4L0</accession>
<comment type="similarity">
    <text evidence="1 11">Belongs to the PyrK family.</text>
</comment>
<evidence type="ECO:0000256" key="11">
    <source>
        <dbReference type="HAMAP-Rule" id="MF_01211"/>
    </source>
</evidence>
<dbReference type="SUPFAM" id="SSF63380">
    <property type="entry name" value="Riboflavin synthase domain-like"/>
    <property type="match status" value="1"/>
</dbReference>
<dbReference type="RefSeq" id="WP_007790655.1">
    <property type="nucleotide sequence ID" value="NZ_ADGQ01000068.1"/>
</dbReference>
<dbReference type="Gene3D" id="3.40.50.80">
    <property type="entry name" value="Nucleotide-binding domain of ferredoxin-NADP reductase (FNR) module"/>
    <property type="match status" value="1"/>
</dbReference>
<evidence type="ECO:0000256" key="13">
    <source>
        <dbReference type="PIRSR" id="PIRSR006816-2"/>
    </source>
</evidence>
<dbReference type="InterPro" id="IPR012165">
    <property type="entry name" value="Cyt_c3_hydrogenase_gsu"/>
</dbReference>
<feature type="binding site" evidence="11 13">
    <location>
        <position position="216"/>
    </location>
    <ligand>
        <name>[2Fe-2S] cluster</name>
        <dbReference type="ChEBI" id="CHEBI:190135"/>
    </ligand>
</feature>
<dbReference type="GO" id="GO:0050660">
    <property type="term" value="F:flavin adenine dinucleotide binding"/>
    <property type="evidence" value="ECO:0007669"/>
    <property type="project" value="InterPro"/>
</dbReference>
<dbReference type="Proteomes" id="UP000003244">
    <property type="component" value="Unassembled WGS sequence"/>
</dbReference>
<evidence type="ECO:0000256" key="4">
    <source>
        <dbReference type="ARBA" id="ARBA00022714"/>
    </source>
</evidence>
<keyword evidence="6 11" id="KW-0274">FAD</keyword>
<keyword evidence="4 11" id="KW-0001">2Fe-2S</keyword>
<feature type="binding site" evidence="11 12">
    <location>
        <begin position="45"/>
        <end position="48"/>
    </location>
    <ligand>
        <name>FAD</name>
        <dbReference type="ChEBI" id="CHEBI:57692"/>
    </ligand>
</feature>
<keyword evidence="10 11" id="KW-0411">Iron-sulfur</keyword>
<gene>
    <name evidence="11" type="primary">pyrK</name>
    <name evidence="15" type="ORF">HMPREF0634_0144</name>
</gene>
<keyword evidence="7 11" id="KW-0665">Pyrimidine biosynthesis</keyword>
<comment type="function">
    <text evidence="11">Responsible for channeling the electrons from the oxidation of dihydroorotate from the FMN redox center in the PyrD type B subunit to the ultimate electron acceptor NAD(+).</text>
</comment>
<evidence type="ECO:0000256" key="10">
    <source>
        <dbReference type="ARBA" id="ARBA00023014"/>
    </source>
</evidence>
<dbReference type="InterPro" id="IPR039261">
    <property type="entry name" value="FNR_nucleotide-bd"/>
</dbReference>
<dbReference type="InterPro" id="IPR023455">
    <property type="entry name" value="Dihydroorotate_DHASE_ETsu"/>
</dbReference>
<dbReference type="InterPro" id="IPR019480">
    <property type="entry name" value="Dihydroorotate_DH_Fe-S-bd"/>
</dbReference>
<dbReference type="PIRSF" id="PIRSF006816">
    <property type="entry name" value="Cyc3_hyd_g"/>
    <property type="match status" value="1"/>
</dbReference>
<comment type="caution">
    <text evidence="15">The sequence shown here is derived from an EMBL/GenBank/DDBJ whole genome shotgun (WGS) entry which is preliminary data.</text>
</comment>
<feature type="binding site" evidence="11 13">
    <location>
        <position position="204"/>
    </location>
    <ligand>
        <name>[2Fe-2S] cluster</name>
        <dbReference type="ChEBI" id="CHEBI:190135"/>
    </ligand>
</feature>
<evidence type="ECO:0000256" key="1">
    <source>
        <dbReference type="ARBA" id="ARBA00006422"/>
    </source>
</evidence>
<keyword evidence="3 11" id="KW-0285">Flavoprotein</keyword>
<dbReference type="GO" id="GO:0016491">
    <property type="term" value="F:oxidoreductase activity"/>
    <property type="evidence" value="ECO:0007669"/>
    <property type="project" value="InterPro"/>
</dbReference>
<dbReference type="Gene3D" id="2.40.30.10">
    <property type="entry name" value="Translation factors"/>
    <property type="match status" value="1"/>
</dbReference>
<evidence type="ECO:0000256" key="2">
    <source>
        <dbReference type="ARBA" id="ARBA00022448"/>
    </source>
</evidence>
<dbReference type="Gene3D" id="2.10.240.10">
    <property type="entry name" value="Dihydroorotate dehydrogenase, electron transfer subunit"/>
    <property type="match status" value="1"/>
</dbReference>
<protein>
    <recommendedName>
        <fullName evidence="11">Dihydroorotate dehydrogenase B (NAD(+)), electron transfer subunit</fullName>
    </recommendedName>
    <alternativeName>
        <fullName evidence="11">Dihydroorotate oxidase B, electron transfer subunit</fullName>
    </alternativeName>
</protein>
<evidence type="ECO:0000313" key="16">
    <source>
        <dbReference type="Proteomes" id="UP000003244"/>
    </source>
</evidence>
<dbReference type="PROSITE" id="PS51384">
    <property type="entry name" value="FAD_FR"/>
    <property type="match status" value="1"/>
</dbReference>
<dbReference type="GO" id="GO:0044205">
    <property type="term" value="P:'de novo' UMP biosynthetic process"/>
    <property type="evidence" value="ECO:0007669"/>
    <property type="project" value="UniProtKB-UniRule"/>
</dbReference>
<feature type="domain" description="FAD-binding FR-type" evidence="14">
    <location>
        <begin position="1"/>
        <end position="92"/>
    </location>
</feature>
<comment type="cofactor">
    <cofactor evidence="13">
        <name>[2Fe-2S] cluster</name>
        <dbReference type="ChEBI" id="CHEBI:190135"/>
    </cofactor>
    <text evidence="13">Binds 1 [2Fe-2S] cluster per subunit.</text>
</comment>
<dbReference type="OrthoDB" id="9789468at2"/>
<dbReference type="InterPro" id="IPR037117">
    <property type="entry name" value="Dihydroorotate_DH_ele_sf"/>
</dbReference>
<evidence type="ECO:0000256" key="3">
    <source>
        <dbReference type="ARBA" id="ARBA00022630"/>
    </source>
</evidence>
<comment type="pathway">
    <text evidence="11">Pyrimidine metabolism; UMP biosynthesis via de novo pathway; orotate from (S)-dihydroorotate (NAD(+) route): step 1/1.</text>
</comment>
<dbReference type="EMBL" id="ADGQ01000068">
    <property type="protein sequence ID" value="EFM64161.1"/>
    <property type="molecule type" value="Genomic_DNA"/>
</dbReference>
<dbReference type="PANTHER" id="PTHR43513:SF3">
    <property type="entry name" value="DIHYDROOROTATE DEHYDROGENASE B (NAD(+)), ELECTRON TRANSFER SUBUNIT-RELATED"/>
    <property type="match status" value="1"/>
</dbReference>
<dbReference type="CDD" id="cd06218">
    <property type="entry name" value="DHOD_e_trans"/>
    <property type="match status" value="1"/>
</dbReference>
<dbReference type="STRING" id="596315.HMPREF0634_0144"/>
<comment type="cofactor">
    <cofactor evidence="11 12">
        <name>FAD</name>
        <dbReference type="ChEBI" id="CHEBI:57692"/>
    </cofactor>
    <text evidence="11 12">Binds 1 FAD per subunit.</text>
</comment>
<reference evidence="15 16" key="1">
    <citation type="submission" date="2010-08" db="EMBL/GenBank/DDBJ databases">
        <authorList>
            <person name="Harkins D.M."/>
            <person name="Madupu R."/>
            <person name="Durkin A.S."/>
            <person name="Torralba M."/>
            <person name="Methe B."/>
            <person name="Sutton G.G."/>
            <person name="Nelson K.E."/>
        </authorList>
    </citation>
    <scope>NUCLEOTIDE SEQUENCE [LARGE SCALE GENOMIC DNA]</scope>
    <source>
        <strain evidence="15 16">DSM 17678</strain>
    </source>
</reference>
<dbReference type="InterPro" id="IPR050353">
    <property type="entry name" value="PyrK_electron_transfer"/>
</dbReference>
<evidence type="ECO:0000259" key="14">
    <source>
        <dbReference type="PROSITE" id="PS51384"/>
    </source>
</evidence>
<evidence type="ECO:0000256" key="5">
    <source>
        <dbReference type="ARBA" id="ARBA00022723"/>
    </source>
</evidence>
<dbReference type="UniPathway" id="UPA00070">
    <property type="reaction ID" value="UER00945"/>
</dbReference>
<dbReference type="HAMAP" id="MF_01211">
    <property type="entry name" value="DHODB_Fe_S_bind"/>
    <property type="match status" value="1"/>
</dbReference>
<dbReference type="InterPro" id="IPR017927">
    <property type="entry name" value="FAD-bd_FR_type"/>
</dbReference>
<evidence type="ECO:0000256" key="9">
    <source>
        <dbReference type="ARBA" id="ARBA00023004"/>
    </source>
</evidence>
<keyword evidence="5 11" id="KW-0479">Metal-binding</keyword>
<comment type="cofactor">
    <cofactor evidence="11">
        <name>[2Fe-2S] cluster</name>
        <dbReference type="ChEBI" id="CHEBI:190135"/>
    </cofactor>
    <text evidence="11">Binds 1 [2Fe-2S] cluster per subunit.</text>
</comment>
<evidence type="ECO:0000256" key="8">
    <source>
        <dbReference type="ARBA" id="ARBA00022982"/>
    </source>
</evidence>
<dbReference type="GO" id="GO:0051537">
    <property type="term" value="F:2 iron, 2 sulfur cluster binding"/>
    <property type="evidence" value="ECO:0007669"/>
    <property type="project" value="UniProtKB-KW"/>
</dbReference>
<dbReference type="GO" id="GO:0009055">
    <property type="term" value="F:electron transfer activity"/>
    <property type="evidence" value="ECO:0007669"/>
    <property type="project" value="UniProtKB-UniRule"/>
</dbReference>
<keyword evidence="16" id="KW-1185">Reference proteome</keyword>
<evidence type="ECO:0000313" key="15">
    <source>
        <dbReference type="EMBL" id="EFM64161.1"/>
    </source>
</evidence>
<dbReference type="Pfam" id="PF10418">
    <property type="entry name" value="DHODB_Fe-S_bind"/>
    <property type="match status" value="1"/>
</dbReference>
<proteinExistence type="inferred from homology"/>
<sequence length="229" mass="25500">MEYKVIENRYVGEGMYYIKIGGSFEARMGQFYMLRAWDKYPLLSRPISIYQIDDEGISFLYKLVGEGTKIISNLKPGDPIKLEGPYGNGFEKVEGRVALVGGGIGIAPLYMVAQNIPNCDIYLGFRDQAIMLDDYKAVCKDLYTTSGDTLVTDIINVEDYDYILTCGPTPMMKKLMEMVEGTKTRVQVSLENHMACGVGACLVCTCKTHSGNKKTCKDGPVFWGEDVIL</sequence>
<evidence type="ECO:0000256" key="7">
    <source>
        <dbReference type="ARBA" id="ARBA00022975"/>
    </source>
</evidence>
<organism evidence="15 16">
    <name type="scientific">Peptostreptococcus stomatis DSM 17678</name>
    <dbReference type="NCBI Taxonomy" id="596315"/>
    <lineage>
        <taxon>Bacteria</taxon>
        <taxon>Bacillati</taxon>
        <taxon>Bacillota</taxon>
        <taxon>Clostridia</taxon>
        <taxon>Peptostreptococcales</taxon>
        <taxon>Peptostreptococcaceae</taxon>
        <taxon>Peptostreptococcus</taxon>
    </lineage>
</organism>
<dbReference type="AlphaFoldDB" id="E0E4L0"/>
<dbReference type="GO" id="GO:0046872">
    <property type="term" value="F:metal ion binding"/>
    <property type="evidence" value="ECO:0007669"/>
    <property type="project" value="UniProtKB-KW"/>
</dbReference>
<dbReference type="SUPFAM" id="SSF52343">
    <property type="entry name" value="Ferredoxin reductase-like, C-terminal NADP-linked domain"/>
    <property type="match status" value="1"/>
</dbReference>
<feature type="binding site" evidence="11 13">
    <location>
        <position position="201"/>
    </location>
    <ligand>
        <name>[2Fe-2S] cluster</name>
        <dbReference type="ChEBI" id="CHEBI:190135"/>
    </ligand>
</feature>
<feature type="binding site" evidence="11 13">
    <location>
        <position position="196"/>
    </location>
    <ligand>
        <name>[2Fe-2S] cluster</name>
        <dbReference type="ChEBI" id="CHEBI:190135"/>
    </ligand>
</feature>
<comment type="subunit">
    <text evidence="11">Heterotetramer of 2 PyrK and 2 PyrD type B subunits.</text>
</comment>
<evidence type="ECO:0000256" key="12">
    <source>
        <dbReference type="PIRSR" id="PIRSR006816-1"/>
    </source>
</evidence>
<keyword evidence="2 11" id="KW-0813">Transport</keyword>
<dbReference type="eggNOG" id="COG0543">
    <property type="taxonomic scope" value="Bacteria"/>
</dbReference>
<keyword evidence="9 11" id="KW-0408">Iron</keyword>
<feature type="binding site" evidence="11 12">
    <location>
        <begin position="67"/>
        <end position="68"/>
    </location>
    <ligand>
        <name>FAD</name>
        <dbReference type="ChEBI" id="CHEBI:57692"/>
    </ligand>
</feature>
<dbReference type="NCBIfam" id="NF000798">
    <property type="entry name" value="PRK00054.1-3"/>
    <property type="match status" value="1"/>
</dbReference>